<dbReference type="InterPro" id="IPR027353">
    <property type="entry name" value="NET_dom"/>
</dbReference>
<feature type="domain" description="Bromo" evidence="4">
    <location>
        <begin position="50"/>
        <end position="100"/>
    </location>
</feature>
<evidence type="ECO:0000256" key="1">
    <source>
        <dbReference type="ARBA" id="ARBA00023117"/>
    </source>
</evidence>
<dbReference type="Gene3D" id="1.20.1270.220">
    <property type="match status" value="1"/>
</dbReference>
<evidence type="ECO:0000256" key="2">
    <source>
        <dbReference type="PROSITE-ProRule" id="PRU00035"/>
    </source>
</evidence>
<reference evidence="6" key="1">
    <citation type="submission" date="2019-09" db="EMBL/GenBank/DDBJ databases">
        <title>Draft genome information of white flower Hibiscus syriacus.</title>
        <authorList>
            <person name="Kim Y.-M."/>
        </authorList>
    </citation>
    <scope>NUCLEOTIDE SEQUENCE [LARGE SCALE GENOMIC DNA]</scope>
    <source>
        <strain evidence="6">YM2019G1</strain>
    </source>
</reference>
<dbReference type="EMBL" id="VEPZ02001172">
    <property type="protein sequence ID" value="KAE8689379.1"/>
    <property type="molecule type" value="Genomic_DNA"/>
</dbReference>
<dbReference type="Proteomes" id="UP000436088">
    <property type="component" value="Unassembled WGS sequence"/>
</dbReference>
<dbReference type="PANTHER" id="PTHR46136">
    <property type="entry name" value="TRANSCRIPTION FACTOR GTE8"/>
    <property type="match status" value="1"/>
</dbReference>
<dbReference type="Pfam" id="PF17035">
    <property type="entry name" value="BET"/>
    <property type="match status" value="1"/>
</dbReference>
<evidence type="ECO:0000259" key="5">
    <source>
        <dbReference type="PROSITE" id="PS51525"/>
    </source>
</evidence>
<dbReference type="InterPro" id="IPR036427">
    <property type="entry name" value="Bromodomain-like_sf"/>
</dbReference>
<dbReference type="InterPro" id="IPR038336">
    <property type="entry name" value="NET_sf"/>
</dbReference>
<organism evidence="6 7">
    <name type="scientific">Hibiscus syriacus</name>
    <name type="common">Rose of Sharon</name>
    <dbReference type="NCBI Taxonomy" id="106335"/>
    <lineage>
        <taxon>Eukaryota</taxon>
        <taxon>Viridiplantae</taxon>
        <taxon>Streptophyta</taxon>
        <taxon>Embryophyta</taxon>
        <taxon>Tracheophyta</taxon>
        <taxon>Spermatophyta</taxon>
        <taxon>Magnoliopsida</taxon>
        <taxon>eudicotyledons</taxon>
        <taxon>Gunneridae</taxon>
        <taxon>Pentapetalae</taxon>
        <taxon>rosids</taxon>
        <taxon>malvids</taxon>
        <taxon>Malvales</taxon>
        <taxon>Malvaceae</taxon>
        <taxon>Malvoideae</taxon>
        <taxon>Hibiscus</taxon>
    </lineage>
</organism>
<dbReference type="SMART" id="SM00297">
    <property type="entry name" value="BROMO"/>
    <property type="match status" value="1"/>
</dbReference>
<proteinExistence type="predicted"/>
<keyword evidence="7" id="KW-1185">Reference proteome</keyword>
<dbReference type="PROSITE" id="PS50014">
    <property type="entry name" value="BROMODOMAIN_2"/>
    <property type="match status" value="1"/>
</dbReference>
<dbReference type="InterPro" id="IPR001487">
    <property type="entry name" value="Bromodomain"/>
</dbReference>
<keyword evidence="1 2" id="KW-0103">Bromodomain</keyword>
<dbReference type="AlphaFoldDB" id="A0A6A2ZD99"/>
<dbReference type="Pfam" id="PF00439">
    <property type="entry name" value="Bromodomain"/>
    <property type="match status" value="1"/>
</dbReference>
<dbReference type="InterPro" id="IPR052442">
    <property type="entry name" value="Env_Response_Regulator"/>
</dbReference>
<gene>
    <name evidence="6" type="ORF">F3Y22_tig00110940pilonHSYRG00485</name>
</gene>
<feature type="compositionally biased region" description="Polar residues" evidence="3">
    <location>
        <begin position="222"/>
        <end position="232"/>
    </location>
</feature>
<dbReference type="PRINTS" id="PR00503">
    <property type="entry name" value="BROMODOMAIN"/>
</dbReference>
<sequence length="330" mass="37293">MLTFCKGYSEIAHDGFEPGKKNRGSSGKVKPAKQDSEANTTNIFLMKQYYFNVIKNSMDLGTIKKKIDSGGYASPWEFYDDVRLTFSYAMTYNPPENDVHVMADTLNKFFEVRWKNIEKKLPAVVEDDLHHRTSYTDEEKHKLGVELESLLPEKPMHIIDFLREHSSNGRESEEEEIEIDIDDLSDDTFLTLRKLLDGHLQEKQNCKSRAEPCKIQLMNKSGLCSSPMQQGDDQGKELVDSRGNEPPVSSYPPKETEETCLKSIKSANSGSSRDLPLRPVVFKNFFDFLEGGGDKLSKSKKIYISPPAPIKGGREVAPPVFWVCCGGVLH</sequence>
<feature type="domain" description="NET" evidence="5">
    <location>
        <begin position="125"/>
        <end position="207"/>
    </location>
</feature>
<feature type="compositionally biased region" description="Basic and acidic residues" evidence="3">
    <location>
        <begin position="233"/>
        <end position="243"/>
    </location>
</feature>
<name>A0A6A2ZD99_HIBSY</name>
<feature type="region of interest" description="Disordered" evidence="3">
    <location>
        <begin position="222"/>
        <end position="257"/>
    </location>
</feature>
<dbReference type="SUPFAM" id="SSF47370">
    <property type="entry name" value="Bromodomain"/>
    <property type="match status" value="1"/>
</dbReference>
<dbReference type="PROSITE" id="PS51525">
    <property type="entry name" value="NET"/>
    <property type="match status" value="1"/>
</dbReference>
<evidence type="ECO:0000313" key="6">
    <source>
        <dbReference type="EMBL" id="KAE8689379.1"/>
    </source>
</evidence>
<evidence type="ECO:0000313" key="7">
    <source>
        <dbReference type="Proteomes" id="UP000436088"/>
    </source>
</evidence>
<comment type="caution">
    <text evidence="6">The sequence shown here is derived from an EMBL/GenBank/DDBJ whole genome shotgun (WGS) entry which is preliminary data.</text>
</comment>
<accession>A0A6A2ZD99</accession>
<dbReference type="PANTHER" id="PTHR46136:SF1">
    <property type="entry name" value="TRANSCRIPTION FACTOR GTE11-RELATED"/>
    <property type="match status" value="1"/>
</dbReference>
<protein>
    <submittedName>
        <fullName evidence="6">Bromodomain-containing protein, putative isoform 4</fullName>
    </submittedName>
</protein>
<evidence type="ECO:0000259" key="4">
    <source>
        <dbReference type="PROSITE" id="PS50014"/>
    </source>
</evidence>
<dbReference type="Gene3D" id="1.20.920.10">
    <property type="entry name" value="Bromodomain-like"/>
    <property type="match status" value="1"/>
</dbReference>
<evidence type="ECO:0000256" key="3">
    <source>
        <dbReference type="SAM" id="MobiDB-lite"/>
    </source>
</evidence>